<gene>
    <name evidence="2" type="ORF">IC620_02560</name>
</gene>
<dbReference type="Proteomes" id="UP000661691">
    <property type="component" value="Unassembled WGS sequence"/>
</dbReference>
<keyword evidence="3" id="KW-1185">Reference proteome</keyword>
<dbReference type="InterPro" id="IPR007391">
    <property type="entry name" value="Vancomycin_resist_VanW"/>
</dbReference>
<protein>
    <submittedName>
        <fullName evidence="2">VanW family protein</fullName>
    </submittedName>
</protein>
<dbReference type="EMBL" id="JACXAH010000002">
    <property type="protein sequence ID" value="MBD1371239.1"/>
    <property type="molecule type" value="Genomic_DNA"/>
</dbReference>
<comment type="caution">
    <text evidence="2">The sequence shown here is derived from an EMBL/GenBank/DDBJ whole genome shotgun (WGS) entry which is preliminary data.</text>
</comment>
<name>A0A926N4Z8_9BACL</name>
<accession>A0A926N4Z8</accession>
<evidence type="ECO:0000313" key="2">
    <source>
        <dbReference type="EMBL" id="MBD1371239.1"/>
    </source>
</evidence>
<sequence length="323" mass="37002">MNRKQLFLMVILITSILCISLTSFPAQANHAQTQMKLRYKEKTWNVDLAQFGFNGIDPTTLDHSQFWVWFINHVEKKINKAPRSAYYHKRKIVPHQMGQLVIRGQLDDWLDVIYAHLDGKEEIPVADVRPILTTEQLGTLKQKHLATYQTVFNPYNRNRKHNIDLSVQAIDHVVVQPGEIFSFNKRVGPRSAHKGYRSAKIIVRGEYSEGIGGGICQTSSTLFNAVDRAGLEIKQRASHSKQVTYVPLGRDATVSWHGPDFKFQNQLNQPILVSAMSKYGRLTISIYGPQNIVYHTKRVPSAPYSRVIEKEIETIQYNDKKMN</sequence>
<feature type="signal peptide" evidence="1">
    <location>
        <begin position="1"/>
        <end position="28"/>
    </location>
</feature>
<dbReference type="PANTHER" id="PTHR35788">
    <property type="entry name" value="EXPORTED PROTEIN-RELATED"/>
    <property type="match status" value="1"/>
</dbReference>
<dbReference type="PANTHER" id="PTHR35788:SF1">
    <property type="entry name" value="EXPORTED PROTEIN"/>
    <property type="match status" value="1"/>
</dbReference>
<dbReference type="InterPro" id="IPR052913">
    <property type="entry name" value="Glycopeptide_resist_protein"/>
</dbReference>
<dbReference type="Pfam" id="PF04294">
    <property type="entry name" value="VanW"/>
    <property type="match status" value="1"/>
</dbReference>
<evidence type="ECO:0000256" key="1">
    <source>
        <dbReference type="SAM" id="SignalP"/>
    </source>
</evidence>
<dbReference type="AlphaFoldDB" id="A0A926N4Z8"/>
<evidence type="ECO:0000313" key="3">
    <source>
        <dbReference type="Proteomes" id="UP000661691"/>
    </source>
</evidence>
<feature type="chain" id="PRO_5036906321" evidence="1">
    <location>
        <begin position="29"/>
        <end position="323"/>
    </location>
</feature>
<dbReference type="RefSeq" id="WP_191138879.1">
    <property type="nucleotide sequence ID" value="NZ_JACXAG020000002.1"/>
</dbReference>
<organism evidence="2 3">
    <name type="scientific">Polycladospora coralii</name>
    <dbReference type="NCBI Taxonomy" id="2771432"/>
    <lineage>
        <taxon>Bacteria</taxon>
        <taxon>Bacillati</taxon>
        <taxon>Bacillota</taxon>
        <taxon>Bacilli</taxon>
        <taxon>Bacillales</taxon>
        <taxon>Thermoactinomycetaceae</taxon>
        <taxon>Polycladospora</taxon>
    </lineage>
</organism>
<keyword evidence="1" id="KW-0732">Signal</keyword>
<reference evidence="2" key="1">
    <citation type="submission" date="2020-09" db="EMBL/GenBank/DDBJ databases">
        <title>A novel bacterium of genus Hazenella, isolated from South China Sea.</title>
        <authorList>
            <person name="Huang H."/>
            <person name="Mo K."/>
            <person name="Hu Y."/>
        </authorList>
    </citation>
    <scope>NUCLEOTIDE SEQUENCE</scope>
    <source>
        <strain evidence="2">IB182357</strain>
    </source>
</reference>
<proteinExistence type="predicted"/>